<dbReference type="NCBIfam" id="TIGR00641">
    <property type="entry name" value="acid_CoA_mut_N"/>
    <property type="match status" value="1"/>
</dbReference>
<dbReference type="PANTHER" id="PTHR48101:SF1">
    <property type="entry name" value="METHYLMALONYL-COA MUTASE, LARGE SUBUNIT"/>
    <property type="match status" value="1"/>
</dbReference>
<dbReference type="EMBL" id="CADCTK010000875">
    <property type="protein sequence ID" value="CAA9286469.1"/>
    <property type="molecule type" value="Genomic_DNA"/>
</dbReference>
<sequence>MFDDQSRSFAEAQAAWERDVLAPTLERAPEADRNAGFTTISGVPINRLYTPADLASIDQLEDIGFPGQFPFTRGIHPTGYRGKLWTMRMFAGFGSAEETNERFKYLLSEGQTGLSVAFDMPTLYGRDTDHPLVEGEFGKCGVAVTSLADMELLFDGIPVDKITTSMTINSPAAIVWAMYIVAAEKRGIPMEQLAGTLQNDILKEYSAQNEYIFPVEPSMRLVVDTIEFAARHMPRWNPVSVSGYHIREAGSTAAQELAFTLADGLAYVKAAIKRGLKIDDFAPRISFFFNAHNDFFEEIAKYRAARRIWARQMRDVFGAKNPRSWWMRFHTQTAGVALTAQQPEVNIVRVALQALAAVLGGTQSLHTDAMDEALALPSEKAVTIALRTQQVIAEESGVTNTVDPLGGSYFVEALTDEMERQALEYFRRIEEQGGMEAALESGWIQREIADASYRYQREVDGGQRGIVGVNRHVDTSAITIPLLAMDPQGESRHLGRLNRTRAERDNELVQRRLAELRTAAEGDANLMYPIIEAVRAYATLGEICDVMRGVFGIYQELMIV</sequence>
<dbReference type="EC" id="5.4.99.2" evidence="3"/>
<dbReference type="Pfam" id="PF01642">
    <property type="entry name" value="MM_CoA_mutase"/>
    <property type="match status" value="1"/>
</dbReference>
<dbReference type="SUPFAM" id="SSF51703">
    <property type="entry name" value="Cobalamin (vitamin B12)-dependent enzymes"/>
    <property type="match status" value="1"/>
</dbReference>
<dbReference type="InterPro" id="IPR006099">
    <property type="entry name" value="MeMalonylCoA_mutase_a/b_cat"/>
</dbReference>
<evidence type="ECO:0000256" key="1">
    <source>
        <dbReference type="ARBA" id="ARBA00023235"/>
    </source>
</evidence>
<dbReference type="AlphaFoldDB" id="A0A6J4JSM3"/>
<dbReference type="GO" id="GO:0004494">
    <property type="term" value="F:methylmalonyl-CoA mutase activity"/>
    <property type="evidence" value="ECO:0007669"/>
    <property type="project" value="UniProtKB-EC"/>
</dbReference>
<feature type="domain" description="Methylmalonyl-CoA mutase alpha/beta chain catalytic" evidence="2">
    <location>
        <begin position="39"/>
        <end position="552"/>
    </location>
</feature>
<reference evidence="3" key="1">
    <citation type="submission" date="2020-02" db="EMBL/GenBank/DDBJ databases">
        <authorList>
            <person name="Meier V. D."/>
        </authorList>
    </citation>
    <scope>NUCLEOTIDE SEQUENCE</scope>
    <source>
        <strain evidence="3">AVDCRST_MAG26</strain>
    </source>
</reference>
<dbReference type="InterPro" id="IPR016176">
    <property type="entry name" value="Cbl-dep_enz_cat"/>
</dbReference>
<proteinExistence type="predicted"/>
<keyword evidence="1 3" id="KW-0413">Isomerase</keyword>
<gene>
    <name evidence="3" type="ORF">AVDCRST_MAG26-3770</name>
</gene>
<evidence type="ECO:0000259" key="2">
    <source>
        <dbReference type="Pfam" id="PF01642"/>
    </source>
</evidence>
<evidence type="ECO:0000313" key="3">
    <source>
        <dbReference type="EMBL" id="CAA9286469.1"/>
    </source>
</evidence>
<organism evidence="3">
    <name type="scientific">uncultured Chloroflexia bacterium</name>
    <dbReference type="NCBI Taxonomy" id="1672391"/>
    <lineage>
        <taxon>Bacteria</taxon>
        <taxon>Bacillati</taxon>
        <taxon>Chloroflexota</taxon>
        <taxon>Chloroflexia</taxon>
        <taxon>environmental samples</taxon>
    </lineage>
</organism>
<dbReference type="GO" id="GO:0031419">
    <property type="term" value="F:cobalamin binding"/>
    <property type="evidence" value="ECO:0007669"/>
    <property type="project" value="InterPro"/>
</dbReference>
<dbReference type="Gene3D" id="3.20.20.240">
    <property type="entry name" value="Methylmalonyl-CoA mutase"/>
    <property type="match status" value="1"/>
</dbReference>
<name>A0A6J4JSM3_9CHLR</name>
<protein>
    <submittedName>
        <fullName evidence="3">Methylmalonyl-CoA mutase</fullName>
        <ecNumber evidence="3">5.4.99.2</ecNumber>
    </submittedName>
</protein>
<accession>A0A6J4JSM3</accession>
<dbReference type="CDD" id="cd03680">
    <property type="entry name" value="MM_CoA_mutase_ICM_like"/>
    <property type="match status" value="1"/>
</dbReference>
<dbReference type="PANTHER" id="PTHR48101">
    <property type="entry name" value="METHYLMALONYL-COA MUTASE, MITOCHONDRIAL-RELATED"/>
    <property type="match status" value="1"/>
</dbReference>
<dbReference type="InterPro" id="IPR006098">
    <property type="entry name" value="MMCoA_mutase_a_cat"/>
</dbReference>